<keyword evidence="4" id="KW-1185">Reference proteome</keyword>
<dbReference type="SUPFAM" id="SSF81383">
    <property type="entry name" value="F-box domain"/>
    <property type="match status" value="1"/>
</dbReference>
<organism evidence="3 4">
    <name type="scientific">Coniophora puteana (strain RWD-64-598)</name>
    <name type="common">Brown rot fungus</name>
    <dbReference type="NCBI Taxonomy" id="741705"/>
    <lineage>
        <taxon>Eukaryota</taxon>
        <taxon>Fungi</taxon>
        <taxon>Dikarya</taxon>
        <taxon>Basidiomycota</taxon>
        <taxon>Agaricomycotina</taxon>
        <taxon>Agaricomycetes</taxon>
        <taxon>Agaricomycetidae</taxon>
        <taxon>Boletales</taxon>
        <taxon>Coniophorineae</taxon>
        <taxon>Coniophoraceae</taxon>
        <taxon>Coniophora</taxon>
    </lineage>
</organism>
<proteinExistence type="predicted"/>
<feature type="compositionally biased region" description="Polar residues" evidence="1">
    <location>
        <begin position="1"/>
        <end position="12"/>
    </location>
</feature>
<evidence type="ECO:0000313" key="3">
    <source>
        <dbReference type="EMBL" id="EIW80176.1"/>
    </source>
</evidence>
<reference evidence="4" key="1">
    <citation type="journal article" date="2012" name="Science">
        <title>The Paleozoic origin of enzymatic lignin decomposition reconstructed from 31 fungal genomes.</title>
        <authorList>
            <person name="Floudas D."/>
            <person name="Binder M."/>
            <person name="Riley R."/>
            <person name="Barry K."/>
            <person name="Blanchette R.A."/>
            <person name="Henrissat B."/>
            <person name="Martinez A.T."/>
            <person name="Otillar R."/>
            <person name="Spatafora J.W."/>
            <person name="Yadav J.S."/>
            <person name="Aerts A."/>
            <person name="Benoit I."/>
            <person name="Boyd A."/>
            <person name="Carlson A."/>
            <person name="Copeland A."/>
            <person name="Coutinho P.M."/>
            <person name="de Vries R.P."/>
            <person name="Ferreira P."/>
            <person name="Findley K."/>
            <person name="Foster B."/>
            <person name="Gaskell J."/>
            <person name="Glotzer D."/>
            <person name="Gorecki P."/>
            <person name="Heitman J."/>
            <person name="Hesse C."/>
            <person name="Hori C."/>
            <person name="Igarashi K."/>
            <person name="Jurgens J.A."/>
            <person name="Kallen N."/>
            <person name="Kersten P."/>
            <person name="Kohler A."/>
            <person name="Kuees U."/>
            <person name="Kumar T.K.A."/>
            <person name="Kuo A."/>
            <person name="LaButti K."/>
            <person name="Larrondo L.F."/>
            <person name="Lindquist E."/>
            <person name="Ling A."/>
            <person name="Lombard V."/>
            <person name="Lucas S."/>
            <person name="Lundell T."/>
            <person name="Martin R."/>
            <person name="McLaughlin D.J."/>
            <person name="Morgenstern I."/>
            <person name="Morin E."/>
            <person name="Murat C."/>
            <person name="Nagy L.G."/>
            <person name="Nolan M."/>
            <person name="Ohm R.A."/>
            <person name="Patyshakuliyeva A."/>
            <person name="Rokas A."/>
            <person name="Ruiz-Duenas F.J."/>
            <person name="Sabat G."/>
            <person name="Salamov A."/>
            <person name="Samejima M."/>
            <person name="Schmutz J."/>
            <person name="Slot J.C."/>
            <person name="St John F."/>
            <person name="Stenlid J."/>
            <person name="Sun H."/>
            <person name="Sun S."/>
            <person name="Syed K."/>
            <person name="Tsang A."/>
            <person name="Wiebenga A."/>
            <person name="Young D."/>
            <person name="Pisabarro A."/>
            <person name="Eastwood D.C."/>
            <person name="Martin F."/>
            <person name="Cullen D."/>
            <person name="Grigoriev I.V."/>
            <person name="Hibbett D.S."/>
        </authorList>
    </citation>
    <scope>NUCLEOTIDE SEQUENCE [LARGE SCALE GENOMIC DNA]</scope>
    <source>
        <strain evidence="4">RWD-64-598 SS2</strain>
    </source>
</reference>
<dbReference type="EMBL" id="JH711579">
    <property type="protein sequence ID" value="EIW80176.1"/>
    <property type="molecule type" value="Genomic_DNA"/>
</dbReference>
<evidence type="ECO:0000259" key="2">
    <source>
        <dbReference type="SMART" id="SM00256"/>
    </source>
</evidence>
<feature type="domain" description="F-box" evidence="2">
    <location>
        <begin position="33"/>
        <end position="73"/>
    </location>
</feature>
<dbReference type="Proteomes" id="UP000053558">
    <property type="component" value="Unassembled WGS sequence"/>
</dbReference>
<dbReference type="RefSeq" id="XP_007769190.1">
    <property type="nucleotide sequence ID" value="XM_007771000.1"/>
</dbReference>
<name>A0A5M3MMA2_CONPW</name>
<feature type="region of interest" description="Disordered" evidence="1">
    <location>
        <begin position="1"/>
        <end position="25"/>
    </location>
</feature>
<dbReference type="GeneID" id="19205389"/>
<dbReference type="OrthoDB" id="3174109at2759"/>
<comment type="caution">
    <text evidence="3">The sequence shown here is derived from an EMBL/GenBank/DDBJ whole genome shotgun (WGS) entry which is preliminary data.</text>
</comment>
<gene>
    <name evidence="3" type="ORF">CONPUDRAFT_165772</name>
</gene>
<dbReference type="KEGG" id="cput:CONPUDRAFT_165772"/>
<dbReference type="InterPro" id="IPR036047">
    <property type="entry name" value="F-box-like_dom_sf"/>
</dbReference>
<evidence type="ECO:0000313" key="4">
    <source>
        <dbReference type="Proteomes" id="UP000053558"/>
    </source>
</evidence>
<dbReference type="Pfam" id="PF00646">
    <property type="entry name" value="F-box"/>
    <property type="match status" value="1"/>
</dbReference>
<protein>
    <recommendedName>
        <fullName evidence="2">F-box domain-containing protein</fullName>
    </recommendedName>
</protein>
<dbReference type="InterPro" id="IPR001810">
    <property type="entry name" value="F-box_dom"/>
</dbReference>
<dbReference type="SMART" id="SM00256">
    <property type="entry name" value="FBOX"/>
    <property type="match status" value="1"/>
</dbReference>
<dbReference type="AlphaFoldDB" id="A0A5M3MMA2"/>
<sequence>MFANTRRQSTRPSLHLFPQPSPSRHMSEMPVPLADELFNLVFLELDIVSLVACKRVCKRFLHLIESTERVQYHFELQAACMKDGPSRSGTDLPELDTATRFGMLKVYRRAWEALSWTGPFTIPLSPLPPHAEKYVLVGDVLCAAGSKYLQCTRLPSPIRGIEERQWRIDHPCEDKPRSSEYGLAIDPAQDLLALAEDQGRGASFKVHLLTLSAGVPHPTSAPSGTISYTYDYGYSYIFRWRFDVQIHGSYLGLLADEHYGGVNNHLIIWDWVSGQVICEIRDDDNGFNTVQSFTFLPKDLVLLGLRLDSGLEDSPCRVKSLVHDLAAARSLGGQTITQVDDIPYLCVFEFPSYTGQFQGMDIQSTSSLGQSPRASTWYCSPFIPDTESQQVSLIQVFVEGEPQESLFLPFSIISHHISSYRTEGRQGIRIPWDAWGPAASLKLRHDGPFAMWRSEAMCCPHLVILFDDTQRGPPHPRPQHLLLKDFNTYAARRNRANHTDIPSQWHSFSEQTVLINVEGRWATLLLPQPMIDYMDGEILLGQDSIVFAVGNPRIGSPLTFMRMTLVDPENVEEN</sequence>
<dbReference type="OMA" id="MFANTRR"/>
<evidence type="ECO:0000256" key="1">
    <source>
        <dbReference type="SAM" id="MobiDB-lite"/>
    </source>
</evidence>
<accession>A0A5M3MMA2</accession>
<dbReference type="CDD" id="cd09917">
    <property type="entry name" value="F-box_SF"/>
    <property type="match status" value="1"/>
</dbReference>